<evidence type="ECO:0008006" key="4">
    <source>
        <dbReference type="Google" id="ProtNLM"/>
    </source>
</evidence>
<evidence type="ECO:0000313" key="3">
    <source>
        <dbReference type="Proteomes" id="UP001054252"/>
    </source>
</evidence>
<gene>
    <name evidence="2" type="ORF">SLEP1_g22370</name>
</gene>
<sequence>MNWIRISYFFSLLSFFLIRVFLLILLLPCSQTRLGHRQHLPFEKPVTSLVFAFLSCSRTRFKLGNPPLSAELPDLLCFALPPLSVGFYWVRISGRFSNCRWLLSPSSSAAGKILVLDPWGTLVYGLSLRFCAI</sequence>
<dbReference type="Proteomes" id="UP001054252">
    <property type="component" value="Unassembled WGS sequence"/>
</dbReference>
<reference evidence="2 3" key="1">
    <citation type="journal article" date="2021" name="Commun. Biol.">
        <title>The genome of Shorea leprosula (Dipterocarpaceae) highlights the ecological relevance of drought in aseasonal tropical rainforests.</title>
        <authorList>
            <person name="Ng K.K.S."/>
            <person name="Kobayashi M.J."/>
            <person name="Fawcett J.A."/>
            <person name="Hatakeyama M."/>
            <person name="Paape T."/>
            <person name="Ng C.H."/>
            <person name="Ang C.C."/>
            <person name="Tnah L.H."/>
            <person name="Lee C.T."/>
            <person name="Nishiyama T."/>
            <person name="Sese J."/>
            <person name="O'Brien M.J."/>
            <person name="Copetti D."/>
            <person name="Mohd Noor M.I."/>
            <person name="Ong R.C."/>
            <person name="Putra M."/>
            <person name="Sireger I.Z."/>
            <person name="Indrioko S."/>
            <person name="Kosugi Y."/>
            <person name="Izuno A."/>
            <person name="Isagi Y."/>
            <person name="Lee S.L."/>
            <person name="Shimizu K.K."/>
        </authorList>
    </citation>
    <scope>NUCLEOTIDE SEQUENCE [LARGE SCALE GENOMIC DNA]</scope>
    <source>
        <strain evidence="2">214</strain>
    </source>
</reference>
<name>A0AAV5JJV1_9ROSI</name>
<keyword evidence="1" id="KW-0812">Transmembrane</keyword>
<dbReference type="AlphaFoldDB" id="A0AAV5JJV1"/>
<proteinExistence type="predicted"/>
<feature type="transmembrane region" description="Helical" evidence="1">
    <location>
        <begin position="6"/>
        <end position="27"/>
    </location>
</feature>
<accession>A0AAV5JJV1</accession>
<comment type="caution">
    <text evidence="2">The sequence shown here is derived from an EMBL/GenBank/DDBJ whole genome shotgun (WGS) entry which is preliminary data.</text>
</comment>
<keyword evidence="3" id="KW-1185">Reference proteome</keyword>
<keyword evidence="1" id="KW-1133">Transmembrane helix</keyword>
<evidence type="ECO:0000256" key="1">
    <source>
        <dbReference type="SAM" id="Phobius"/>
    </source>
</evidence>
<evidence type="ECO:0000313" key="2">
    <source>
        <dbReference type="EMBL" id="GKV11085.1"/>
    </source>
</evidence>
<organism evidence="2 3">
    <name type="scientific">Rubroshorea leprosula</name>
    <dbReference type="NCBI Taxonomy" id="152421"/>
    <lineage>
        <taxon>Eukaryota</taxon>
        <taxon>Viridiplantae</taxon>
        <taxon>Streptophyta</taxon>
        <taxon>Embryophyta</taxon>
        <taxon>Tracheophyta</taxon>
        <taxon>Spermatophyta</taxon>
        <taxon>Magnoliopsida</taxon>
        <taxon>eudicotyledons</taxon>
        <taxon>Gunneridae</taxon>
        <taxon>Pentapetalae</taxon>
        <taxon>rosids</taxon>
        <taxon>malvids</taxon>
        <taxon>Malvales</taxon>
        <taxon>Dipterocarpaceae</taxon>
        <taxon>Rubroshorea</taxon>
    </lineage>
</organism>
<protein>
    <recommendedName>
        <fullName evidence="4">Secreted protein</fullName>
    </recommendedName>
</protein>
<keyword evidence="1" id="KW-0472">Membrane</keyword>
<dbReference type="EMBL" id="BPVZ01000033">
    <property type="protein sequence ID" value="GKV11085.1"/>
    <property type="molecule type" value="Genomic_DNA"/>
</dbReference>